<feature type="transmembrane region" description="Helical" evidence="7">
    <location>
        <begin position="144"/>
        <end position="163"/>
    </location>
</feature>
<keyword evidence="10" id="KW-1185">Reference proteome</keyword>
<dbReference type="FunFam" id="3.40.50.720:FF:000053">
    <property type="entry name" value="Quinone oxidoreductase 1"/>
    <property type="match status" value="1"/>
</dbReference>
<protein>
    <recommendedName>
        <fullName evidence="4">NADPH:quinone reductase</fullName>
        <ecNumber evidence="4">1.6.5.5</ecNumber>
    </recommendedName>
    <alternativeName>
        <fullName evidence="6">Zeta-crystallin homolog protein</fullName>
    </alternativeName>
</protein>
<feature type="domain" description="Enoyl reductase (ER)" evidence="8">
    <location>
        <begin position="11"/>
        <end position="325"/>
    </location>
</feature>
<dbReference type="GO" id="GO:0035925">
    <property type="term" value="F:mRNA 3'-UTR AU-rich region binding"/>
    <property type="evidence" value="ECO:0007669"/>
    <property type="project" value="TreeGrafter"/>
</dbReference>
<evidence type="ECO:0000313" key="9">
    <source>
        <dbReference type="EMBL" id="CRK85752.1"/>
    </source>
</evidence>
<evidence type="ECO:0000256" key="4">
    <source>
        <dbReference type="ARBA" id="ARBA00038919"/>
    </source>
</evidence>
<dbReference type="Proteomes" id="UP000242301">
    <property type="component" value="Unassembled WGS sequence"/>
</dbReference>
<evidence type="ECO:0000313" key="10">
    <source>
        <dbReference type="Proteomes" id="UP000242301"/>
    </source>
</evidence>
<dbReference type="GO" id="GO:0003960">
    <property type="term" value="F:quinone reductase (NADPH) activity"/>
    <property type="evidence" value="ECO:0007669"/>
    <property type="project" value="UniProtKB-EC"/>
</dbReference>
<keyword evidence="3 9" id="KW-0560">Oxidoreductase</keyword>
<dbReference type="GO" id="GO:0005829">
    <property type="term" value="C:cytosol"/>
    <property type="evidence" value="ECO:0007669"/>
    <property type="project" value="TreeGrafter"/>
</dbReference>
<dbReference type="Gene3D" id="3.90.180.10">
    <property type="entry name" value="Medium-chain alcohol dehydrogenases, catalytic domain"/>
    <property type="match status" value="1"/>
</dbReference>
<accession>A0A0M6W8L6</accession>
<dbReference type="AlphaFoldDB" id="A0A0M6W8L6"/>
<keyword evidence="2" id="KW-0521">NADP</keyword>
<name>A0A0M6W8L6_9GAMM</name>
<dbReference type="Pfam" id="PF08240">
    <property type="entry name" value="ADH_N"/>
    <property type="match status" value="1"/>
</dbReference>
<dbReference type="PROSITE" id="PS01162">
    <property type="entry name" value="QOR_ZETA_CRYSTAL"/>
    <property type="match status" value="1"/>
</dbReference>
<keyword evidence="7" id="KW-0812">Transmembrane</keyword>
<comment type="similarity">
    <text evidence="1">Belongs to the zinc-containing alcohol dehydrogenase family. Quinone oxidoreductase subfamily.</text>
</comment>
<dbReference type="InterPro" id="IPR047618">
    <property type="entry name" value="QOR-like"/>
</dbReference>
<dbReference type="PANTHER" id="PTHR48106:SF13">
    <property type="entry name" value="QUINONE OXIDOREDUCTASE-RELATED"/>
    <property type="match status" value="1"/>
</dbReference>
<comment type="catalytic activity">
    <reaction evidence="5">
        <text>2 a quinone + NADPH + H(+) = 2 a 1,4-benzosemiquinone + NADP(+)</text>
        <dbReference type="Rhea" id="RHEA:14269"/>
        <dbReference type="ChEBI" id="CHEBI:15378"/>
        <dbReference type="ChEBI" id="CHEBI:57783"/>
        <dbReference type="ChEBI" id="CHEBI:58349"/>
        <dbReference type="ChEBI" id="CHEBI:132124"/>
        <dbReference type="ChEBI" id="CHEBI:134225"/>
        <dbReference type="EC" id="1.6.5.5"/>
    </reaction>
</comment>
<dbReference type="Pfam" id="PF00107">
    <property type="entry name" value="ADH_zinc_N"/>
    <property type="match status" value="1"/>
</dbReference>
<dbReference type="SMART" id="SM00829">
    <property type="entry name" value="PKS_ER"/>
    <property type="match status" value="1"/>
</dbReference>
<evidence type="ECO:0000256" key="3">
    <source>
        <dbReference type="ARBA" id="ARBA00023002"/>
    </source>
</evidence>
<dbReference type="InterPro" id="IPR013149">
    <property type="entry name" value="ADH-like_C"/>
</dbReference>
<dbReference type="Gene3D" id="3.40.50.720">
    <property type="entry name" value="NAD(P)-binding Rossmann-like Domain"/>
    <property type="match status" value="1"/>
</dbReference>
<dbReference type="EC" id="1.6.5.5" evidence="4"/>
<keyword evidence="7" id="KW-1133">Transmembrane helix</keyword>
<sequence length="327" mass="36340">MAIRIEFERYGGPDVLNVVNYFPSNPKKNEIQIENHAIGVNFIDIYVRSGLYPVDCLPSSLGIEAAGIVVKTGSNVINFKPGDRVVYAQSTLGAYSEIHNVSENLVVLLPDCISFIEAASCFLKGLTVYYLFNQTYKIKRNEMFLFYAAAGGVGIIACQWAKYLGAKLIGIVSSEYKASLAKERGAWEVINYKTENIVNRVNELTNGEKVNVVYDSVGQETWLNSLSSLKRKGLMVSFGNSSGPIVNVNLDILNKNGSLYVTRPSINSYITNREELNKASKILFNMILNGIFDIKARKSQILPLKDAQKIHTIIELRKNYGSSLLIT</sequence>
<dbReference type="SUPFAM" id="SSF50129">
    <property type="entry name" value="GroES-like"/>
    <property type="match status" value="1"/>
</dbReference>
<evidence type="ECO:0000256" key="2">
    <source>
        <dbReference type="ARBA" id="ARBA00022857"/>
    </source>
</evidence>
<dbReference type="InterPro" id="IPR036291">
    <property type="entry name" value="NAD(P)-bd_dom_sf"/>
</dbReference>
<dbReference type="InterPro" id="IPR013154">
    <property type="entry name" value="ADH-like_N"/>
</dbReference>
<dbReference type="NCBIfam" id="NF008024">
    <property type="entry name" value="PRK10754.1"/>
    <property type="match status" value="1"/>
</dbReference>
<evidence type="ECO:0000256" key="5">
    <source>
        <dbReference type="ARBA" id="ARBA00048980"/>
    </source>
</evidence>
<proteinExistence type="inferred from homology"/>
<dbReference type="SUPFAM" id="SSF51735">
    <property type="entry name" value="NAD(P)-binding Rossmann-fold domains"/>
    <property type="match status" value="1"/>
</dbReference>
<dbReference type="InterPro" id="IPR020843">
    <property type="entry name" value="ER"/>
</dbReference>
<evidence type="ECO:0000256" key="1">
    <source>
        <dbReference type="ARBA" id="ARBA00010371"/>
    </source>
</evidence>
<dbReference type="STRING" id="1715285.SOFFGTOCOR_0329"/>
<evidence type="ECO:0000256" key="7">
    <source>
        <dbReference type="SAM" id="Phobius"/>
    </source>
</evidence>
<organism evidence="9 10">
    <name type="scientific">Candidatus Providencia siddallii</name>
    <dbReference type="NCBI Taxonomy" id="1715285"/>
    <lineage>
        <taxon>Bacteria</taxon>
        <taxon>Pseudomonadati</taxon>
        <taxon>Pseudomonadota</taxon>
        <taxon>Gammaproteobacteria</taxon>
        <taxon>Enterobacterales</taxon>
        <taxon>Morganellaceae</taxon>
        <taxon>Providencia</taxon>
    </lineage>
</organism>
<evidence type="ECO:0000256" key="6">
    <source>
        <dbReference type="ARBA" id="ARBA00080049"/>
    </source>
</evidence>
<dbReference type="InterPro" id="IPR002364">
    <property type="entry name" value="Quin_OxRdtase/zeta-crystal_CS"/>
</dbReference>
<keyword evidence="7" id="KW-0472">Membrane</keyword>
<gene>
    <name evidence="9" type="primary">qorA</name>
    <name evidence="9" type="ORF">SOFFGTOCOR_0329</name>
</gene>
<dbReference type="InterPro" id="IPR011032">
    <property type="entry name" value="GroES-like_sf"/>
</dbReference>
<dbReference type="GO" id="GO:0008270">
    <property type="term" value="F:zinc ion binding"/>
    <property type="evidence" value="ECO:0007669"/>
    <property type="project" value="InterPro"/>
</dbReference>
<dbReference type="EMBL" id="CVRF01000002">
    <property type="protein sequence ID" value="CRK85752.1"/>
    <property type="molecule type" value="Genomic_DNA"/>
</dbReference>
<dbReference type="PANTHER" id="PTHR48106">
    <property type="entry name" value="QUINONE OXIDOREDUCTASE PIG3-RELATED"/>
    <property type="match status" value="1"/>
</dbReference>
<evidence type="ECO:0000259" key="8">
    <source>
        <dbReference type="SMART" id="SM00829"/>
    </source>
</evidence>
<dbReference type="CDD" id="cd05286">
    <property type="entry name" value="QOR2"/>
    <property type="match status" value="1"/>
</dbReference>
<dbReference type="GO" id="GO:0070402">
    <property type="term" value="F:NADPH binding"/>
    <property type="evidence" value="ECO:0007669"/>
    <property type="project" value="TreeGrafter"/>
</dbReference>
<reference evidence="10" key="1">
    <citation type="submission" date="2015-05" db="EMBL/GenBank/DDBJ databases">
        <authorList>
            <person name="Manzano-Marin A."/>
        </authorList>
    </citation>
    <scope>NUCLEOTIDE SEQUENCE [LARGE SCALE GENOMIC DNA]</scope>
    <source>
        <strain evidence="10">officinalis</strain>
    </source>
</reference>